<name>B4VHT7_9CYAN</name>
<dbReference type="PANTHER" id="PTHR37816:SF1">
    <property type="entry name" value="TOXIN"/>
    <property type="match status" value="1"/>
</dbReference>
<evidence type="ECO:0000313" key="1">
    <source>
        <dbReference type="EMBL" id="EDX78809.1"/>
    </source>
</evidence>
<dbReference type="InterPro" id="IPR052922">
    <property type="entry name" value="Cytidylate_Kinase-2"/>
</dbReference>
<dbReference type="HOGENOM" id="CLU_092618_1_1_3"/>
<proteinExistence type="predicted"/>
<reference evidence="1 2" key="1">
    <citation type="submission" date="2008-07" db="EMBL/GenBank/DDBJ databases">
        <authorList>
            <person name="Tandeau de Marsac N."/>
            <person name="Ferriera S."/>
            <person name="Johnson J."/>
            <person name="Kravitz S."/>
            <person name="Beeson K."/>
            <person name="Sutton G."/>
            <person name="Rogers Y.-H."/>
            <person name="Friedman R."/>
            <person name="Frazier M."/>
            <person name="Venter J.C."/>
        </authorList>
    </citation>
    <scope>NUCLEOTIDE SEQUENCE [LARGE SCALE GENOMIC DNA]</scope>
    <source>
        <strain evidence="1 2">PCC 7420</strain>
    </source>
</reference>
<dbReference type="EMBL" id="DS989841">
    <property type="protein sequence ID" value="EDX78809.1"/>
    <property type="molecule type" value="Genomic_DNA"/>
</dbReference>
<dbReference type="SUPFAM" id="SSF52540">
    <property type="entry name" value="P-loop containing nucleoside triphosphate hydrolases"/>
    <property type="match status" value="1"/>
</dbReference>
<gene>
    <name evidence="1" type="ORF">MC7420_7462</name>
</gene>
<organism evidence="1 2">
    <name type="scientific">Coleofasciculus chthonoplastes PCC 7420</name>
    <dbReference type="NCBI Taxonomy" id="118168"/>
    <lineage>
        <taxon>Bacteria</taxon>
        <taxon>Bacillati</taxon>
        <taxon>Cyanobacteriota</taxon>
        <taxon>Cyanophyceae</taxon>
        <taxon>Coleofasciculales</taxon>
        <taxon>Coleofasciculaceae</taxon>
        <taxon>Coleofasciculus</taxon>
    </lineage>
</organism>
<dbReference type="OrthoDB" id="1201990at2"/>
<dbReference type="RefSeq" id="WP_006098286.1">
    <property type="nucleotide sequence ID" value="NZ_DS989841.1"/>
</dbReference>
<dbReference type="PANTHER" id="PTHR37816">
    <property type="entry name" value="YALI0E33011P"/>
    <property type="match status" value="1"/>
</dbReference>
<dbReference type="STRING" id="118168.MC7420_7462"/>
<dbReference type="Pfam" id="PF13671">
    <property type="entry name" value="AAA_33"/>
    <property type="match status" value="1"/>
</dbReference>
<dbReference type="Gene3D" id="3.40.50.300">
    <property type="entry name" value="P-loop containing nucleotide triphosphate hydrolases"/>
    <property type="match status" value="1"/>
</dbReference>
<evidence type="ECO:0008006" key="3">
    <source>
        <dbReference type="Google" id="ProtNLM"/>
    </source>
</evidence>
<dbReference type="AlphaFoldDB" id="B4VHT7"/>
<dbReference type="InterPro" id="IPR027417">
    <property type="entry name" value="P-loop_NTPase"/>
</dbReference>
<protein>
    <recommendedName>
        <fullName evidence="3">Topology modulation protein</fullName>
    </recommendedName>
</protein>
<sequence length="177" mass="21147">MFHSQRISVIGTSGCGKTTLARQLCQRLAIPHIELDALHWETNWTEVPTDIFRQRVEQSLQRDRWIIDGNYSQVRDIIWSRADTAIWLDYSLLVIMTRLLRRTWRRVVQHEELWNGNHETWTLTFSRDSILLWALQTYKKRRQEYPILLTQSAYAHLNLVHLKSPRETYSWLSTLAT</sequence>
<evidence type="ECO:0000313" key="2">
    <source>
        <dbReference type="Proteomes" id="UP000003835"/>
    </source>
</evidence>
<dbReference type="Proteomes" id="UP000003835">
    <property type="component" value="Unassembled WGS sequence"/>
</dbReference>
<accession>B4VHT7</accession>
<keyword evidence="2" id="KW-1185">Reference proteome</keyword>
<dbReference type="eggNOG" id="COG0563">
    <property type="taxonomic scope" value="Bacteria"/>
</dbReference>